<dbReference type="SUPFAM" id="SSF82649">
    <property type="entry name" value="SufE/NifU"/>
    <property type="match status" value="1"/>
</dbReference>
<dbReference type="Gene3D" id="3.30.390.50">
    <property type="entry name" value="CO dehydrogenase flavoprotein, C-terminal domain"/>
    <property type="match status" value="1"/>
</dbReference>
<dbReference type="GO" id="GO:0016979">
    <property type="term" value="F:lipoate-protein ligase activity"/>
    <property type="evidence" value="ECO:0007669"/>
    <property type="project" value="UniProtKB-EC"/>
</dbReference>
<dbReference type="InterPro" id="IPR004562">
    <property type="entry name" value="LipoylTrfase_LipoateP_Ligase"/>
</dbReference>
<organism evidence="9 10">
    <name type="scientific">Geodia barretti</name>
    <name type="common">Barrett's horny sponge</name>
    <dbReference type="NCBI Taxonomy" id="519541"/>
    <lineage>
        <taxon>Eukaryota</taxon>
        <taxon>Metazoa</taxon>
        <taxon>Porifera</taxon>
        <taxon>Demospongiae</taxon>
        <taxon>Heteroscleromorpha</taxon>
        <taxon>Tetractinellida</taxon>
        <taxon>Astrophorina</taxon>
        <taxon>Geodiidae</taxon>
        <taxon>Geodia</taxon>
    </lineage>
</organism>
<protein>
    <recommendedName>
        <fullName evidence="3">lipoate--protein ligase</fullName>
        <ecNumber evidence="3">6.3.1.20</ecNumber>
    </recommendedName>
</protein>
<evidence type="ECO:0000256" key="3">
    <source>
        <dbReference type="ARBA" id="ARBA00012367"/>
    </source>
</evidence>
<evidence type="ECO:0000259" key="8">
    <source>
        <dbReference type="Pfam" id="PF10437"/>
    </source>
</evidence>
<comment type="caution">
    <text evidence="9">The sequence shown here is derived from an EMBL/GenBank/DDBJ whole genome shotgun (WGS) entry which is preliminary data.</text>
</comment>
<dbReference type="GO" id="GO:0005739">
    <property type="term" value="C:mitochondrion"/>
    <property type="evidence" value="ECO:0007669"/>
    <property type="project" value="TreeGrafter"/>
</dbReference>
<dbReference type="InterPro" id="IPR045864">
    <property type="entry name" value="aa-tRNA-synth_II/BPL/LPL"/>
</dbReference>
<evidence type="ECO:0000256" key="4">
    <source>
        <dbReference type="ARBA" id="ARBA00022598"/>
    </source>
</evidence>
<name>A0AA35RQ13_GEOBA</name>
<dbReference type="EC" id="6.3.1.20" evidence="3"/>
<keyword evidence="5" id="KW-0547">Nucleotide-binding</keyword>
<reference evidence="9" key="1">
    <citation type="submission" date="2023-03" db="EMBL/GenBank/DDBJ databases">
        <authorList>
            <person name="Steffen K."/>
            <person name="Cardenas P."/>
        </authorList>
    </citation>
    <scope>NUCLEOTIDE SEQUENCE</scope>
</reference>
<evidence type="ECO:0000256" key="7">
    <source>
        <dbReference type="ARBA" id="ARBA00048037"/>
    </source>
</evidence>
<dbReference type="Gene3D" id="3.30.930.10">
    <property type="entry name" value="Bira Bifunctional Protein, Domain 2"/>
    <property type="match status" value="1"/>
</dbReference>
<gene>
    <name evidence="9" type="ORF">GBAR_LOCUS9036</name>
</gene>
<sequence>MLNSEGVCRAIAEDFYDAHEVSDSREIVRVDPTSEENLPGITSLTEELKKWEWNFGKTPKFHLTAMRHFKFGRLAVEMKVNKGRIENCCFLLDGTTEKLFELQSSIIGSRLGRGDMKQQISESQEFGSNSVDIVQWLDSLL</sequence>
<feature type="domain" description="Lipoate protein ligase C-terminal" evidence="8">
    <location>
        <begin position="58"/>
        <end position="129"/>
    </location>
</feature>
<dbReference type="Proteomes" id="UP001174909">
    <property type="component" value="Unassembled WGS sequence"/>
</dbReference>
<evidence type="ECO:0000313" key="9">
    <source>
        <dbReference type="EMBL" id="CAI8014476.1"/>
    </source>
</evidence>
<dbReference type="Pfam" id="PF10437">
    <property type="entry name" value="Lip_prot_lig_C"/>
    <property type="match status" value="1"/>
</dbReference>
<evidence type="ECO:0000313" key="10">
    <source>
        <dbReference type="Proteomes" id="UP001174909"/>
    </source>
</evidence>
<evidence type="ECO:0000256" key="5">
    <source>
        <dbReference type="ARBA" id="ARBA00022741"/>
    </source>
</evidence>
<dbReference type="GO" id="GO:0009249">
    <property type="term" value="P:protein lipoylation"/>
    <property type="evidence" value="ECO:0007669"/>
    <property type="project" value="InterPro"/>
</dbReference>
<comment type="pathway">
    <text evidence="2">Protein modification; protein lipoylation via exogenous pathway; protein N(6)-(lipoyl)lysine from lipoate: step 1/2.</text>
</comment>
<proteinExistence type="predicted"/>
<keyword evidence="4" id="KW-0436">Ligase</keyword>
<comment type="pathway">
    <text evidence="1">Protein modification; protein lipoylation via exogenous pathway; protein N(6)-(lipoyl)lysine from lipoate: step 2/2.</text>
</comment>
<dbReference type="PANTHER" id="PTHR12561">
    <property type="entry name" value="LIPOATE-PROTEIN LIGASE"/>
    <property type="match status" value="1"/>
</dbReference>
<comment type="catalytic activity">
    <reaction evidence="7">
        <text>L-lysyl-[lipoyl-carrier protein] + (R)-lipoate + ATP = N(6)-[(R)-lipoyl]-L-lysyl-[lipoyl-carrier protein] + AMP + diphosphate + H(+)</text>
        <dbReference type="Rhea" id="RHEA:49288"/>
        <dbReference type="Rhea" id="RHEA-COMP:10500"/>
        <dbReference type="Rhea" id="RHEA-COMP:10502"/>
        <dbReference type="ChEBI" id="CHEBI:15378"/>
        <dbReference type="ChEBI" id="CHEBI:29969"/>
        <dbReference type="ChEBI" id="CHEBI:30616"/>
        <dbReference type="ChEBI" id="CHEBI:33019"/>
        <dbReference type="ChEBI" id="CHEBI:83088"/>
        <dbReference type="ChEBI" id="CHEBI:83099"/>
        <dbReference type="ChEBI" id="CHEBI:456215"/>
        <dbReference type="EC" id="6.3.1.20"/>
    </reaction>
</comment>
<dbReference type="EMBL" id="CASHTH010001364">
    <property type="protein sequence ID" value="CAI8014476.1"/>
    <property type="molecule type" value="Genomic_DNA"/>
</dbReference>
<accession>A0AA35RQ13</accession>
<evidence type="ECO:0000256" key="6">
    <source>
        <dbReference type="ARBA" id="ARBA00022840"/>
    </source>
</evidence>
<keyword evidence="6" id="KW-0067">ATP-binding</keyword>
<dbReference type="InterPro" id="IPR019491">
    <property type="entry name" value="Lipoate_protein_ligase_C"/>
</dbReference>
<evidence type="ECO:0000256" key="2">
    <source>
        <dbReference type="ARBA" id="ARBA00005124"/>
    </source>
</evidence>
<dbReference type="AlphaFoldDB" id="A0AA35RQ13"/>
<evidence type="ECO:0000256" key="1">
    <source>
        <dbReference type="ARBA" id="ARBA00005085"/>
    </source>
</evidence>
<dbReference type="PANTHER" id="PTHR12561:SF3">
    <property type="entry name" value="LIPOYLTRANSFERASE 1, MITOCHONDRIAL"/>
    <property type="match status" value="1"/>
</dbReference>
<keyword evidence="10" id="KW-1185">Reference proteome</keyword>
<dbReference type="GO" id="GO:0017118">
    <property type="term" value="F:lipoyltransferase activity"/>
    <property type="evidence" value="ECO:0007669"/>
    <property type="project" value="TreeGrafter"/>
</dbReference>
<dbReference type="GO" id="GO:0005524">
    <property type="term" value="F:ATP binding"/>
    <property type="evidence" value="ECO:0007669"/>
    <property type="project" value="UniProtKB-KW"/>
</dbReference>